<dbReference type="OrthoDB" id="9771734at2"/>
<proteinExistence type="inferred from homology"/>
<comment type="caution">
    <text evidence="4">The sequence shown here is derived from an EMBL/GenBank/DDBJ whole genome shotgun (WGS) entry which is preliminary data.</text>
</comment>
<accession>A0A6N6M6R1</accession>
<evidence type="ECO:0000256" key="2">
    <source>
        <dbReference type="ARBA" id="ARBA00023235"/>
    </source>
</evidence>
<sequence length="327" mass="36069">MESLIAGFNDQLKEALAIGQNASLTPSQKPIENVLITGLGGSGIGGTIIKDWLSDSCQAPIIVNKGYGVPGFVNENTLVIASSYSGNTEETLSATEKAIAKGAQIAAITSGGELEQMVENVDGNIIKVPGGNPPRAMLAYSLVQQLFLFNHYGLANVDIEKEINTTRDILEFNEKEIKREAKDVAKGLKNTSPYIYSLDGYAGIGTRMRQQLNENSKMLCNSQVIPEMNHNELVGWAGAKGEISVVFLRNEDELDRNRTRLDINEEIIQKYTSNIHHIWSKGDTRIQRSLYHIHLEDWCSLYLSELNGVDPVEIEVINHLKGELSKL</sequence>
<dbReference type="GO" id="GO:0004476">
    <property type="term" value="F:mannose-6-phosphate isomerase activity"/>
    <property type="evidence" value="ECO:0007669"/>
    <property type="project" value="InterPro"/>
</dbReference>
<comment type="similarity">
    <text evidence="1">Belongs to the PGI/PMI family.</text>
</comment>
<dbReference type="Gene3D" id="3.40.50.10490">
    <property type="entry name" value="Glucose-6-phosphate isomerase like protein, domain 1"/>
    <property type="match status" value="2"/>
</dbReference>
<dbReference type="AlphaFoldDB" id="A0A6N6M6R1"/>
<name>A0A6N6M6R1_9FLAO</name>
<evidence type="ECO:0000313" key="4">
    <source>
        <dbReference type="EMBL" id="KAB1063697.1"/>
    </source>
</evidence>
<evidence type="ECO:0000259" key="3">
    <source>
        <dbReference type="PROSITE" id="PS51464"/>
    </source>
</evidence>
<evidence type="ECO:0000256" key="1">
    <source>
        <dbReference type="ARBA" id="ARBA00010523"/>
    </source>
</evidence>
<dbReference type="NCBIfam" id="NF006423">
    <property type="entry name" value="PRK08674.1-2"/>
    <property type="match status" value="1"/>
</dbReference>
<reference evidence="4 5" key="1">
    <citation type="submission" date="2019-09" db="EMBL/GenBank/DDBJ databases">
        <title>Genomes of Cryomorphaceae.</title>
        <authorList>
            <person name="Bowman J.P."/>
        </authorList>
    </citation>
    <scope>NUCLEOTIDE SEQUENCE [LARGE SCALE GENOMIC DNA]</scope>
    <source>
        <strain evidence="4 5">KCTC 52047</strain>
    </source>
</reference>
<dbReference type="InterPro" id="IPR046348">
    <property type="entry name" value="SIS_dom_sf"/>
</dbReference>
<dbReference type="InterPro" id="IPR001347">
    <property type="entry name" value="SIS_dom"/>
</dbReference>
<dbReference type="EMBL" id="WACR01000007">
    <property type="protein sequence ID" value="KAB1063697.1"/>
    <property type="molecule type" value="Genomic_DNA"/>
</dbReference>
<evidence type="ECO:0000313" key="5">
    <source>
        <dbReference type="Proteomes" id="UP000435357"/>
    </source>
</evidence>
<dbReference type="GO" id="GO:0004347">
    <property type="term" value="F:glucose-6-phosphate isomerase activity"/>
    <property type="evidence" value="ECO:0007669"/>
    <property type="project" value="InterPro"/>
</dbReference>
<dbReference type="CDD" id="cd05017">
    <property type="entry name" value="SIS_PGI_PMI_1"/>
    <property type="match status" value="1"/>
</dbReference>
<dbReference type="InterPro" id="IPR019490">
    <property type="entry name" value="Glu6P/Mann6P_isomerase_C"/>
</dbReference>
<gene>
    <name evidence="4" type="ORF">F3059_09010</name>
</gene>
<protein>
    <submittedName>
        <fullName evidence="4">Bifunctional phosphoglucose/phosphomannose isomerase</fullName>
    </submittedName>
</protein>
<dbReference type="PROSITE" id="PS51464">
    <property type="entry name" value="SIS"/>
    <property type="match status" value="1"/>
</dbReference>
<keyword evidence="5" id="KW-1185">Reference proteome</keyword>
<dbReference type="CDD" id="cd05637">
    <property type="entry name" value="SIS_PGI_PMI_2"/>
    <property type="match status" value="1"/>
</dbReference>
<dbReference type="GO" id="GO:0097367">
    <property type="term" value="F:carbohydrate derivative binding"/>
    <property type="evidence" value="ECO:0007669"/>
    <property type="project" value="InterPro"/>
</dbReference>
<dbReference type="SUPFAM" id="SSF53697">
    <property type="entry name" value="SIS domain"/>
    <property type="match status" value="1"/>
</dbReference>
<dbReference type="NCBIfam" id="NF006426">
    <property type="entry name" value="PRK08674.1-6"/>
    <property type="match status" value="1"/>
</dbReference>
<dbReference type="Pfam" id="PF01380">
    <property type="entry name" value="SIS"/>
    <property type="match status" value="1"/>
</dbReference>
<organism evidence="4 5">
    <name type="scientific">Salibacter halophilus</name>
    <dbReference type="NCBI Taxonomy" id="1803916"/>
    <lineage>
        <taxon>Bacteria</taxon>
        <taxon>Pseudomonadati</taxon>
        <taxon>Bacteroidota</taxon>
        <taxon>Flavobacteriia</taxon>
        <taxon>Flavobacteriales</taxon>
        <taxon>Salibacteraceae</taxon>
        <taxon>Salibacter</taxon>
    </lineage>
</organism>
<dbReference type="NCBIfam" id="TIGR02128">
    <property type="entry name" value="G6PI_arch"/>
    <property type="match status" value="1"/>
</dbReference>
<dbReference type="Pfam" id="PF10432">
    <property type="entry name" value="bact-PGI_C"/>
    <property type="match status" value="1"/>
</dbReference>
<dbReference type="GO" id="GO:0005975">
    <property type="term" value="P:carbohydrate metabolic process"/>
    <property type="evidence" value="ECO:0007669"/>
    <property type="project" value="InterPro"/>
</dbReference>
<dbReference type="InterPro" id="IPR035484">
    <property type="entry name" value="SIS_PGI/PMI_1"/>
</dbReference>
<dbReference type="GO" id="GO:1901135">
    <property type="term" value="P:carbohydrate derivative metabolic process"/>
    <property type="evidence" value="ECO:0007669"/>
    <property type="project" value="InterPro"/>
</dbReference>
<keyword evidence="2 4" id="KW-0413">Isomerase</keyword>
<dbReference type="Proteomes" id="UP000435357">
    <property type="component" value="Unassembled WGS sequence"/>
</dbReference>
<feature type="domain" description="SIS" evidence="3">
    <location>
        <begin position="24"/>
        <end position="162"/>
    </location>
</feature>